<dbReference type="OrthoDB" id="10260712at2759"/>
<dbReference type="EMBL" id="MDYQ01000091">
    <property type="protein sequence ID" value="PRP83028.1"/>
    <property type="molecule type" value="Genomic_DNA"/>
</dbReference>
<dbReference type="InterPro" id="IPR019151">
    <property type="entry name" value="Proteasome_assmbl_chaperone_2"/>
</dbReference>
<comment type="similarity">
    <text evidence="3">Belongs to the PSMG2 family.</text>
</comment>
<dbReference type="InterPro" id="IPR038389">
    <property type="entry name" value="PSMG2_sf"/>
</dbReference>
<evidence type="ECO:0000256" key="2">
    <source>
        <dbReference type="ARBA" id="ARBA00023186"/>
    </source>
</evidence>
<keyword evidence="2" id="KW-0143">Chaperone</keyword>
<dbReference type="InParanoid" id="A0A2P6NGE4"/>
<keyword evidence="5" id="KW-1185">Reference proteome</keyword>
<dbReference type="PIRSF" id="PIRSF010044">
    <property type="entry name" value="UCP010044"/>
    <property type="match status" value="1"/>
</dbReference>
<dbReference type="GO" id="GO:0005634">
    <property type="term" value="C:nucleus"/>
    <property type="evidence" value="ECO:0007669"/>
    <property type="project" value="TreeGrafter"/>
</dbReference>
<proteinExistence type="inferred from homology"/>
<reference evidence="4 5" key="1">
    <citation type="journal article" date="2018" name="Genome Biol. Evol.">
        <title>Multiple Roots of Fruiting Body Formation in Amoebozoa.</title>
        <authorList>
            <person name="Hillmann F."/>
            <person name="Forbes G."/>
            <person name="Novohradska S."/>
            <person name="Ferling I."/>
            <person name="Riege K."/>
            <person name="Groth M."/>
            <person name="Westermann M."/>
            <person name="Marz M."/>
            <person name="Spaller T."/>
            <person name="Winckler T."/>
            <person name="Schaap P."/>
            <person name="Glockner G."/>
        </authorList>
    </citation>
    <scope>NUCLEOTIDE SEQUENCE [LARGE SCALE GENOMIC DNA]</scope>
    <source>
        <strain evidence="4 5">Jena</strain>
    </source>
</reference>
<dbReference type="PANTHER" id="PTHR12970:SF1">
    <property type="entry name" value="PROTEASOME ASSEMBLY CHAPERONE 2"/>
    <property type="match status" value="1"/>
</dbReference>
<evidence type="ECO:0000313" key="5">
    <source>
        <dbReference type="Proteomes" id="UP000241769"/>
    </source>
</evidence>
<evidence type="ECO:0000256" key="3">
    <source>
        <dbReference type="ARBA" id="ARBA00025745"/>
    </source>
</evidence>
<dbReference type="Proteomes" id="UP000241769">
    <property type="component" value="Unassembled WGS sequence"/>
</dbReference>
<dbReference type="InterPro" id="IPR016562">
    <property type="entry name" value="Proteasome_assmbl_chp_2_euk"/>
</dbReference>
<dbReference type="AlphaFoldDB" id="A0A2P6NGE4"/>
<dbReference type="Gene3D" id="3.40.50.10900">
    <property type="entry name" value="PAC-like subunit"/>
    <property type="match status" value="1"/>
</dbReference>
<comment type="caution">
    <text evidence="4">The sequence shown here is derived from an EMBL/GenBank/DDBJ whole genome shotgun (WGS) entry which is preliminary data.</text>
</comment>
<dbReference type="GO" id="GO:0043248">
    <property type="term" value="P:proteasome assembly"/>
    <property type="evidence" value="ECO:0007669"/>
    <property type="project" value="TreeGrafter"/>
</dbReference>
<dbReference type="STRING" id="1890364.A0A2P6NGE4"/>
<dbReference type="Pfam" id="PF09754">
    <property type="entry name" value="PAC2"/>
    <property type="match status" value="1"/>
</dbReference>
<name>A0A2P6NGE4_9EUKA</name>
<sequence>MVFQFYGNEEATRSCTVLIPSLSIGNVGQMTIDLMISTFQFKKIGGIYSSQVTPFAANDPFYRGTGQLTTALEGEDKRIRLRTSQMGVSNFAITNQQISGLQVSYVIPSFKEDHLHADRQREDRFESMGVTGLDDETLENAISSSSALHHIARELKDKNQNTIILQSFCSEGDNRPDAHRMAQVITSYLKCSAEEQKWAVPVSWIELEMANERINDRNMIY</sequence>
<dbReference type="FunCoup" id="A0A2P6NGE4">
    <property type="interactions" value="529"/>
</dbReference>
<dbReference type="GO" id="GO:0005829">
    <property type="term" value="C:cytosol"/>
    <property type="evidence" value="ECO:0007669"/>
    <property type="project" value="TreeGrafter"/>
</dbReference>
<evidence type="ECO:0000256" key="1">
    <source>
        <dbReference type="ARBA" id="ARBA00019186"/>
    </source>
</evidence>
<organism evidence="4 5">
    <name type="scientific">Planoprotostelium fungivorum</name>
    <dbReference type="NCBI Taxonomy" id="1890364"/>
    <lineage>
        <taxon>Eukaryota</taxon>
        <taxon>Amoebozoa</taxon>
        <taxon>Evosea</taxon>
        <taxon>Variosea</taxon>
        <taxon>Cavosteliida</taxon>
        <taxon>Cavosteliaceae</taxon>
        <taxon>Planoprotostelium</taxon>
    </lineage>
</organism>
<protein>
    <recommendedName>
        <fullName evidence="1">Proteasome assembly chaperone 2</fullName>
    </recommendedName>
</protein>
<accession>A0A2P6NGE4</accession>
<dbReference type="PANTHER" id="PTHR12970">
    <property type="entry name" value="PROTEASOME ASSEMBLY CHAPERONE 2"/>
    <property type="match status" value="1"/>
</dbReference>
<evidence type="ECO:0000313" key="4">
    <source>
        <dbReference type="EMBL" id="PRP83028.1"/>
    </source>
</evidence>
<gene>
    <name evidence="4" type="ORF">PROFUN_09883</name>
</gene>